<proteinExistence type="predicted"/>
<protein>
    <submittedName>
        <fullName evidence="1">Uncharacterized protein</fullName>
    </submittedName>
</protein>
<name>A0ABT3XWB2_9FLAO</name>
<sequence>MRLKINLQRSYKITKISNFTGSLIAYRILIISLLFSFPVSSYAQEGFGNSSVPTISLKGGAAIYSADQNFNKQIENQNLRIVNAEIIIKKNADDQEILIAGTVKKNISSPEMLHQKLASQEKTFQDENTKAIKKKIAEYESRKKESNVENIKVFPSSEKFIISSHINRDYVAPSQNQHDLSKINFVQNQYVIKSALDFLHQQKYTFYNNKSLDFCFSQVFYVRPPPFLLALI</sequence>
<comment type="caution">
    <text evidence="1">The sequence shown here is derived from an EMBL/GenBank/DDBJ whole genome shotgun (WGS) entry which is preliminary data.</text>
</comment>
<dbReference type="EMBL" id="JAOVZW010000024">
    <property type="protein sequence ID" value="MCX8525909.1"/>
    <property type="molecule type" value="Genomic_DNA"/>
</dbReference>
<dbReference type="Proteomes" id="UP001073122">
    <property type="component" value="Unassembled WGS sequence"/>
</dbReference>
<evidence type="ECO:0000313" key="2">
    <source>
        <dbReference type="Proteomes" id="UP001073122"/>
    </source>
</evidence>
<keyword evidence="2" id="KW-1185">Reference proteome</keyword>
<organism evidence="1 2">
    <name type="scientific">Chryseobacterium formosus</name>
    <dbReference type="NCBI Taxonomy" id="1537363"/>
    <lineage>
        <taxon>Bacteria</taxon>
        <taxon>Pseudomonadati</taxon>
        <taxon>Bacteroidota</taxon>
        <taxon>Flavobacteriia</taxon>
        <taxon>Flavobacteriales</taxon>
        <taxon>Weeksellaceae</taxon>
        <taxon>Chryseobacterium group</taxon>
        <taxon>Chryseobacterium</taxon>
    </lineage>
</organism>
<evidence type="ECO:0000313" key="1">
    <source>
        <dbReference type="EMBL" id="MCX8525909.1"/>
    </source>
</evidence>
<reference evidence="1" key="1">
    <citation type="submission" date="2022-10" db="EMBL/GenBank/DDBJ databases">
        <title>Chryseobacterium sp. nov., a novel bacterial species.</title>
        <authorList>
            <person name="Cao Y."/>
        </authorList>
    </citation>
    <scope>NUCLEOTIDE SEQUENCE</scope>
    <source>
        <strain evidence="1">CCTCC AB2015118</strain>
    </source>
</reference>
<gene>
    <name evidence="1" type="ORF">OF897_18500</name>
</gene>
<accession>A0ABT3XWB2</accession>